<feature type="binding site" evidence="13">
    <location>
        <position position="183"/>
    </location>
    <ligand>
        <name>Ca(2+)</name>
        <dbReference type="ChEBI" id="CHEBI:29108"/>
        <label>1</label>
    </ligand>
</feature>
<feature type="binding site" evidence="13">
    <location>
        <position position="165"/>
    </location>
    <ligand>
        <name>Ca(2+)</name>
        <dbReference type="ChEBI" id="CHEBI:29108"/>
        <label>1</label>
    </ligand>
</feature>
<evidence type="ECO:0000256" key="17">
    <source>
        <dbReference type="SAM" id="Phobius"/>
    </source>
</evidence>
<dbReference type="AlphaFoldDB" id="A0AAP0RZV7"/>
<feature type="active site" description="Proton acceptor" evidence="11">
    <location>
        <position position="161"/>
    </location>
</feature>
<keyword evidence="7 13" id="KW-0106">Calcium</keyword>
<keyword evidence="17" id="KW-0472">Membrane</keyword>
<keyword evidence="9" id="KW-0408">Iron</keyword>
<evidence type="ECO:0000256" key="15">
    <source>
        <dbReference type="PIRSR" id="PIRSR600823-5"/>
    </source>
</evidence>
<keyword evidence="8" id="KW-0560">Oxidoreductase</keyword>
<keyword evidence="20" id="KW-1185">Reference proteome</keyword>
<sequence>MEEMRKRWEIIWADVEKAELHEKEIQLVGNGLKRWVYGEMVTKGVREWVSGSKAAGVGVEGSLQATFSYQLMGMDGVLFWLLLVRFSECSRKQMASSYSSSMVIVALAFLVLFSGSSSAQLSTKFYSKTCPKVFDTVKSAVHSAVSKERRMGASLLRLFFHDCFVNGCDASILLDDTSSFTGEQTAAPNNNSARGFNVVDDIKSKVEDVCPGVVSCADILAIAARDSVAILGGPNWDVKLGRRDSRTASFSDVTNIPLSLLTSPPSSLVSNL</sequence>
<comment type="cofactor">
    <cofactor evidence="2">
        <name>heme b</name>
        <dbReference type="ChEBI" id="CHEBI:60344"/>
    </cofactor>
</comment>
<evidence type="ECO:0000313" key="19">
    <source>
        <dbReference type="EMBL" id="KAK9288381.1"/>
    </source>
</evidence>
<dbReference type="PANTHER" id="PTHR31388">
    <property type="entry name" value="PEROXIDASE 72-RELATED"/>
    <property type="match status" value="1"/>
</dbReference>
<dbReference type="PRINTS" id="PR00461">
    <property type="entry name" value="PLPEROXIDASE"/>
</dbReference>
<dbReference type="Gene3D" id="1.10.520.10">
    <property type="match status" value="1"/>
</dbReference>
<dbReference type="PROSITE" id="PS50873">
    <property type="entry name" value="PEROXIDASE_4"/>
    <property type="match status" value="1"/>
</dbReference>
<evidence type="ECO:0000256" key="10">
    <source>
        <dbReference type="ARBA" id="ARBA00023157"/>
    </source>
</evidence>
<feature type="site" description="Transition state stabilizer" evidence="14">
    <location>
        <position position="157"/>
    </location>
</feature>
<feature type="domain" description="Plant heme peroxidase family profile" evidence="18">
    <location>
        <begin position="120"/>
        <end position="272"/>
    </location>
</feature>
<organism evidence="19 20">
    <name type="scientific">Liquidambar formosana</name>
    <name type="common">Formosan gum</name>
    <dbReference type="NCBI Taxonomy" id="63359"/>
    <lineage>
        <taxon>Eukaryota</taxon>
        <taxon>Viridiplantae</taxon>
        <taxon>Streptophyta</taxon>
        <taxon>Embryophyta</taxon>
        <taxon>Tracheophyta</taxon>
        <taxon>Spermatophyta</taxon>
        <taxon>Magnoliopsida</taxon>
        <taxon>eudicotyledons</taxon>
        <taxon>Gunneridae</taxon>
        <taxon>Pentapetalae</taxon>
        <taxon>Saxifragales</taxon>
        <taxon>Altingiaceae</taxon>
        <taxon>Liquidambar</taxon>
    </lineage>
</organism>
<keyword evidence="5" id="KW-0349">Heme</keyword>
<evidence type="ECO:0000256" key="8">
    <source>
        <dbReference type="ARBA" id="ARBA00023002"/>
    </source>
</evidence>
<evidence type="ECO:0000256" key="7">
    <source>
        <dbReference type="ARBA" id="ARBA00022837"/>
    </source>
</evidence>
<protein>
    <recommendedName>
        <fullName evidence="3">peroxidase</fullName>
        <ecNumber evidence="3">1.11.1.7</ecNumber>
    </recommendedName>
</protein>
<comment type="catalytic activity">
    <reaction evidence="1">
        <text>2 a phenolic donor + H2O2 = 2 a phenolic radical donor + 2 H2O</text>
        <dbReference type="Rhea" id="RHEA:56136"/>
        <dbReference type="ChEBI" id="CHEBI:15377"/>
        <dbReference type="ChEBI" id="CHEBI:16240"/>
        <dbReference type="ChEBI" id="CHEBI:139520"/>
        <dbReference type="ChEBI" id="CHEBI:139521"/>
        <dbReference type="EC" id="1.11.1.7"/>
    </reaction>
</comment>
<evidence type="ECO:0000256" key="9">
    <source>
        <dbReference type="ARBA" id="ARBA00023004"/>
    </source>
</evidence>
<dbReference type="SUPFAM" id="SSF48113">
    <property type="entry name" value="Heme-dependent peroxidases"/>
    <property type="match status" value="1"/>
</dbReference>
<comment type="caution">
    <text evidence="19">The sequence shown here is derived from an EMBL/GenBank/DDBJ whole genome shotgun (WGS) entry which is preliminary data.</text>
</comment>
<dbReference type="Proteomes" id="UP001415857">
    <property type="component" value="Unassembled WGS sequence"/>
</dbReference>
<dbReference type="InterPro" id="IPR000823">
    <property type="entry name" value="Peroxidase_pln"/>
</dbReference>
<gene>
    <name evidence="19" type="ORF">L1049_016836</name>
</gene>
<evidence type="ECO:0000256" key="4">
    <source>
        <dbReference type="ARBA" id="ARBA00022559"/>
    </source>
</evidence>
<keyword evidence="10 15" id="KW-1015">Disulfide bond</keyword>
<evidence type="ECO:0000256" key="2">
    <source>
        <dbReference type="ARBA" id="ARBA00001970"/>
    </source>
</evidence>
<feature type="binding site" evidence="13">
    <location>
        <position position="169"/>
    </location>
    <ligand>
        <name>Ca(2+)</name>
        <dbReference type="ChEBI" id="CHEBI:29108"/>
        <label>1</label>
    </ligand>
</feature>
<evidence type="ECO:0000256" key="3">
    <source>
        <dbReference type="ARBA" id="ARBA00012313"/>
    </source>
</evidence>
<feature type="disulfide bond" evidence="15">
    <location>
        <begin position="130"/>
        <end position="210"/>
    </location>
</feature>
<feature type="binding site" evidence="13">
    <location>
        <position position="162"/>
    </location>
    <ligand>
        <name>Ca(2+)</name>
        <dbReference type="ChEBI" id="CHEBI:29108"/>
        <label>1</label>
    </ligand>
</feature>
<dbReference type="FunFam" id="1.10.520.10:FF:000001">
    <property type="entry name" value="Peroxidase"/>
    <property type="match status" value="1"/>
</dbReference>
<comment type="cofactor">
    <cofactor evidence="13">
        <name>Ca(2+)</name>
        <dbReference type="ChEBI" id="CHEBI:29108"/>
    </cofactor>
    <text evidence="13">Binds 2 calcium ions per subunit.</text>
</comment>
<proteinExistence type="inferred from homology"/>
<dbReference type="GO" id="GO:0140825">
    <property type="term" value="F:lactoperoxidase activity"/>
    <property type="evidence" value="ECO:0007669"/>
    <property type="project" value="UniProtKB-EC"/>
</dbReference>
<evidence type="ECO:0000256" key="16">
    <source>
        <dbReference type="RuleBase" id="RU004241"/>
    </source>
</evidence>
<dbReference type="GO" id="GO:0020037">
    <property type="term" value="F:heme binding"/>
    <property type="evidence" value="ECO:0007669"/>
    <property type="project" value="InterPro"/>
</dbReference>
<dbReference type="PROSITE" id="PS00436">
    <property type="entry name" value="PEROXIDASE_2"/>
    <property type="match status" value="1"/>
</dbReference>
<evidence type="ECO:0000256" key="12">
    <source>
        <dbReference type="PIRSR" id="PIRSR600823-2"/>
    </source>
</evidence>
<dbReference type="InterPro" id="IPR002016">
    <property type="entry name" value="Haem_peroxidase"/>
</dbReference>
<evidence type="ECO:0000313" key="20">
    <source>
        <dbReference type="Proteomes" id="UP001415857"/>
    </source>
</evidence>
<comment type="similarity">
    <text evidence="16">Belongs to the peroxidase family.</text>
</comment>
<dbReference type="InterPro" id="IPR019794">
    <property type="entry name" value="Peroxidases_AS"/>
</dbReference>
<evidence type="ECO:0000256" key="11">
    <source>
        <dbReference type="PIRSR" id="PIRSR600823-1"/>
    </source>
</evidence>
<keyword evidence="17" id="KW-0812">Transmembrane</keyword>
<feature type="disulfide bond" evidence="15">
    <location>
        <begin position="163"/>
        <end position="168"/>
    </location>
</feature>
<feature type="binding site" evidence="13">
    <location>
        <position position="167"/>
    </location>
    <ligand>
        <name>Ca(2+)</name>
        <dbReference type="ChEBI" id="CHEBI:29108"/>
        <label>1</label>
    </ligand>
</feature>
<keyword evidence="4" id="KW-0575">Peroxidase</keyword>
<keyword evidence="17" id="KW-1133">Transmembrane helix</keyword>
<dbReference type="PRINTS" id="PR00458">
    <property type="entry name" value="PEROXIDASE"/>
</dbReference>
<evidence type="ECO:0000256" key="6">
    <source>
        <dbReference type="ARBA" id="ARBA00022723"/>
    </source>
</evidence>
<evidence type="ECO:0000256" key="1">
    <source>
        <dbReference type="ARBA" id="ARBA00000189"/>
    </source>
</evidence>
<dbReference type="GO" id="GO:0006979">
    <property type="term" value="P:response to oxidative stress"/>
    <property type="evidence" value="ECO:0007669"/>
    <property type="project" value="InterPro"/>
</dbReference>
<evidence type="ECO:0000259" key="18">
    <source>
        <dbReference type="PROSITE" id="PS50873"/>
    </source>
</evidence>
<evidence type="ECO:0000256" key="5">
    <source>
        <dbReference type="ARBA" id="ARBA00022617"/>
    </source>
</evidence>
<feature type="transmembrane region" description="Helical" evidence="17">
    <location>
        <begin position="98"/>
        <end position="115"/>
    </location>
</feature>
<accession>A0AAP0RZV7</accession>
<keyword evidence="6 13" id="KW-0479">Metal-binding</keyword>
<dbReference type="PANTHER" id="PTHR31388:SF144">
    <property type="entry name" value="PEROXIDASE 67-RELATED"/>
    <property type="match status" value="1"/>
</dbReference>
<evidence type="ECO:0000256" key="14">
    <source>
        <dbReference type="PIRSR" id="PIRSR600823-4"/>
    </source>
</evidence>
<dbReference type="EC" id="1.11.1.7" evidence="3"/>
<feature type="binding site" evidence="13">
    <location>
        <position position="171"/>
    </location>
    <ligand>
        <name>Ca(2+)</name>
        <dbReference type="ChEBI" id="CHEBI:29108"/>
        <label>1</label>
    </ligand>
</feature>
<dbReference type="InterPro" id="IPR010255">
    <property type="entry name" value="Haem_peroxidase_sf"/>
</dbReference>
<dbReference type="EMBL" id="JBBPBK010000003">
    <property type="protein sequence ID" value="KAK9288381.1"/>
    <property type="molecule type" value="Genomic_DNA"/>
</dbReference>
<name>A0AAP0RZV7_LIQFO</name>
<feature type="binding site" evidence="12">
    <location>
        <position position="257"/>
    </location>
    <ligand>
        <name>substrate</name>
    </ligand>
</feature>
<reference evidence="19 20" key="1">
    <citation type="journal article" date="2024" name="Plant J.">
        <title>Genome sequences and population genomics reveal climatic adaptation and genomic divergence between two closely related sweetgum species.</title>
        <authorList>
            <person name="Xu W.Q."/>
            <person name="Ren C.Q."/>
            <person name="Zhang X.Y."/>
            <person name="Comes H.P."/>
            <person name="Liu X.H."/>
            <person name="Li Y.G."/>
            <person name="Kettle C.J."/>
            <person name="Jalonen R."/>
            <person name="Gaisberger H."/>
            <person name="Ma Y.Z."/>
            <person name="Qiu Y.X."/>
        </authorList>
    </citation>
    <scope>NUCLEOTIDE SEQUENCE [LARGE SCALE GENOMIC DNA]</scope>
    <source>
        <strain evidence="19">Hangzhou</strain>
    </source>
</reference>
<dbReference type="Pfam" id="PF00141">
    <property type="entry name" value="peroxidase"/>
    <property type="match status" value="1"/>
</dbReference>
<evidence type="ECO:0000256" key="13">
    <source>
        <dbReference type="PIRSR" id="PIRSR600823-3"/>
    </source>
</evidence>
<dbReference type="GO" id="GO:0046872">
    <property type="term" value="F:metal ion binding"/>
    <property type="evidence" value="ECO:0007669"/>
    <property type="project" value="UniProtKB-KW"/>
</dbReference>